<keyword evidence="16" id="KW-0862">Zinc</keyword>
<evidence type="ECO:0000313" key="36">
    <source>
        <dbReference type="Proteomes" id="UP000694865"/>
    </source>
</evidence>
<sequence length="1183" mass="135766">MEEEPMIEEVRYFKAIGHLTGNGMHEVIRNWKNQYGYVYGVYFGREPYLIISDLDMLKDILVGKFNCFPNRRMSVLIRQCTDNMMTHLSNCANDGDGSIDLKEKFSAYSNDCLLSAAFGVEIDSQSEESNQFIVNLKQMLSQLNMNLMLTLRIILPFLRPLFDFFNLKVIPHNLMNYFVMETNQTIEFRKSQDDPRIDLLQLMLNAHKDVKEGELDEEERMKLTNNEILGQVNTLSDFIFAFYHADLRYLNCWLADSVTRPGKAGLIMDIHDTLNEPLEVQNIIKELHLVPCPEGGYYIQTYRSGSEPMSSSALTDINGTVMAPVGRRNSVRNICTSIVYLLTKNSPIDFLHRNESDMVRYYHGGGTVQVYILSPDGKLHQHRLGMNFSAGDVLQVVTPGGFWEALELVDGDWALQGEAMAPGFDDRDLVLGTQESISHFSREIRNMLKRYIYSDVKEGELDEEERMKLTNNEILGQDKLRDEINDVMIRHDHPGYDAQREMSYLDQVCCEALRIFPPITSTDRQCSEDCVISGNIFVPKDVNIHIPIWAIHHDPEIYPDPEKFDPQRFSAVELNKRHSYAWLPFGGGPRVCLGMRLAMLESKYAIVRILQKYKLETCAETEMSPKYLHTNSTSHTWPFSAIAELIDNAYDPDVSAKQMWIDVRYIKNELCLSFTDDGAGMLPDKLHKMLSFGYCEKVEVNGHRPVGHYGNGFKSGSMRLGKDALVLTKREKYMSAGLLSQTYLSAINADTIMVPIVAWHSITKRNKKFCVSFRPLKVIMARELLFIDSEHSNYVLCSVLFIAYFNKNLTTYMLVTKQGATRSYQSAPANAQIPLDRPDQSWVQCDRCLKWRKLPDTVHADSLLEKWFCEMNTDPVYSRCNVPEEPEDPIDNDRPSYDKSTMRRMERDKLQRAIDERNRQKMIEQRKIVEMQRQIQKKDAELQVKNKQIEHEKKKQLLVKARGLLTPDELRFRENMEKQTQLLMQQLEKQREELARQQEKIRQQQMNGKQVARQVDSKPVGLTPVAGTSKSSYIVTKPLLKRTPTPINNTTAAGIPDMKRIKREPGTQDCVIVIDDDEDSLSNCASSSPANRKTVCTSVNSTQTDTVEIKTSIPDDSIQKLSSLEQQQVLMQKSRELGQLRRNVAKLLQVLVPELDLADNDIDIESNEMDELLRQVLDANKTN</sequence>
<keyword evidence="13" id="KW-0863">Zinc-finger</keyword>
<keyword evidence="21" id="KW-0472">Membrane</keyword>
<dbReference type="Gene3D" id="3.30.40.100">
    <property type="match status" value="1"/>
</dbReference>
<feature type="domain" description="CW-type" evidence="35">
    <location>
        <begin position="836"/>
        <end position="888"/>
    </location>
</feature>
<evidence type="ECO:0000256" key="32">
    <source>
        <dbReference type="ARBA" id="ARBA00054825"/>
    </source>
</evidence>
<dbReference type="InterPro" id="IPR002401">
    <property type="entry name" value="Cyt_P450_E_grp-I"/>
</dbReference>
<evidence type="ECO:0000256" key="29">
    <source>
        <dbReference type="ARBA" id="ARBA00038872"/>
    </source>
</evidence>
<dbReference type="SUPFAM" id="SSF51182">
    <property type="entry name" value="RmlC-like cupins"/>
    <property type="match status" value="1"/>
</dbReference>
<evidence type="ECO:0000256" key="27">
    <source>
        <dbReference type="ARBA" id="ARBA00036424"/>
    </source>
</evidence>
<dbReference type="Proteomes" id="UP000694865">
    <property type="component" value="Unplaced"/>
</dbReference>
<dbReference type="InterPro" id="IPR009327">
    <property type="entry name" value="Cupin_DUF985"/>
</dbReference>
<evidence type="ECO:0000256" key="24">
    <source>
        <dbReference type="ARBA" id="ARBA00023239"/>
    </source>
</evidence>
<evidence type="ECO:0000256" key="22">
    <source>
        <dbReference type="ARBA" id="ARBA00023160"/>
    </source>
</evidence>
<evidence type="ECO:0000256" key="1">
    <source>
        <dbReference type="ARBA" id="ARBA00001143"/>
    </source>
</evidence>
<evidence type="ECO:0000256" key="14">
    <source>
        <dbReference type="ARBA" id="ARBA00022824"/>
    </source>
</evidence>
<evidence type="ECO:0000256" key="9">
    <source>
        <dbReference type="ARBA" id="ARBA00022585"/>
    </source>
</evidence>
<dbReference type="Gene3D" id="2.60.120.10">
    <property type="entry name" value="Jelly Rolls"/>
    <property type="match status" value="1"/>
</dbReference>
<evidence type="ECO:0000256" key="5">
    <source>
        <dbReference type="ARBA" id="ARBA00011245"/>
    </source>
</evidence>
<dbReference type="PROSITE" id="PS51050">
    <property type="entry name" value="ZF_CW"/>
    <property type="match status" value="1"/>
</dbReference>
<evidence type="ECO:0000256" key="17">
    <source>
        <dbReference type="ARBA" id="ARBA00022989"/>
    </source>
</evidence>
<keyword evidence="19" id="KW-0408">Iron</keyword>
<evidence type="ECO:0000256" key="34">
    <source>
        <dbReference type="SAM" id="MobiDB-lite"/>
    </source>
</evidence>
<feature type="compositionally biased region" description="Basic and acidic residues" evidence="34">
    <location>
        <begin position="891"/>
        <end position="904"/>
    </location>
</feature>
<evidence type="ECO:0000256" key="6">
    <source>
        <dbReference type="ARBA" id="ARBA00013084"/>
    </source>
</evidence>
<evidence type="ECO:0000256" key="15">
    <source>
        <dbReference type="ARBA" id="ARBA00022832"/>
    </source>
</evidence>
<dbReference type="InterPro" id="IPR050705">
    <property type="entry name" value="Cytochrome_P450_3A"/>
</dbReference>
<comment type="catalytic activity">
    <reaction evidence="1">
        <text>(15S)-hydroperoxy-(5Z,8Z,11Z,13E)-eicosatetraenoate = 15-oxo-(5Z,8Z,11Z,13E)-eicosatetraenoate + H2O</text>
        <dbReference type="Rhea" id="RHEA:48636"/>
        <dbReference type="ChEBI" id="CHEBI:15377"/>
        <dbReference type="ChEBI" id="CHEBI:57410"/>
        <dbReference type="ChEBI" id="CHEBI:57446"/>
    </reaction>
    <physiologicalReaction direction="left-to-right" evidence="1">
        <dbReference type="Rhea" id="RHEA:48637"/>
    </physiologicalReaction>
</comment>
<comment type="subunit">
    <text evidence="5">Monomer.</text>
</comment>
<reference evidence="37" key="1">
    <citation type="submission" date="2025-08" db="UniProtKB">
        <authorList>
            <consortium name="RefSeq"/>
        </authorList>
    </citation>
    <scope>IDENTIFICATION</scope>
    <source>
        <tissue evidence="37">Testes</tissue>
    </source>
</reference>
<dbReference type="InterPro" id="IPR014710">
    <property type="entry name" value="RmlC-like_jellyroll"/>
</dbReference>
<evidence type="ECO:0000256" key="8">
    <source>
        <dbReference type="ARBA" id="ARBA00022516"/>
    </source>
</evidence>
<keyword evidence="14" id="KW-0256">Endoplasmic reticulum</keyword>
<keyword evidence="8" id="KW-0444">Lipid biosynthesis</keyword>
<evidence type="ECO:0000256" key="13">
    <source>
        <dbReference type="ARBA" id="ARBA00022771"/>
    </source>
</evidence>
<evidence type="ECO:0000259" key="35">
    <source>
        <dbReference type="PROSITE" id="PS51050"/>
    </source>
</evidence>
<keyword evidence="36" id="KW-1185">Reference proteome</keyword>
<evidence type="ECO:0000313" key="37">
    <source>
        <dbReference type="RefSeq" id="XP_006818663.1"/>
    </source>
</evidence>
<dbReference type="InterPro" id="IPR036890">
    <property type="entry name" value="HATPase_C_sf"/>
</dbReference>
<comment type="catalytic activity">
    <reaction evidence="28">
        <text>prostaglandin H2 = thromboxane A2</text>
        <dbReference type="Rhea" id="RHEA:17137"/>
        <dbReference type="ChEBI" id="CHEBI:57405"/>
        <dbReference type="ChEBI" id="CHEBI:57445"/>
        <dbReference type="EC" id="5.3.99.5"/>
    </reaction>
    <physiologicalReaction direction="left-to-right" evidence="28">
        <dbReference type="Rhea" id="RHEA:17138"/>
    </physiologicalReaction>
</comment>
<evidence type="ECO:0000256" key="30">
    <source>
        <dbReference type="ARBA" id="ARBA00040834"/>
    </source>
</evidence>
<evidence type="ECO:0000256" key="2">
    <source>
        <dbReference type="ARBA" id="ARBA00001719"/>
    </source>
</evidence>
<dbReference type="Pfam" id="PF06172">
    <property type="entry name" value="Cupin_5"/>
    <property type="match status" value="1"/>
</dbReference>
<dbReference type="Gene3D" id="3.30.565.10">
    <property type="entry name" value="Histidine kinase-like ATPase, C-terminal domain"/>
    <property type="match status" value="1"/>
</dbReference>
<dbReference type="InterPro" id="IPR001128">
    <property type="entry name" value="Cyt_P450"/>
</dbReference>
<evidence type="ECO:0000256" key="12">
    <source>
        <dbReference type="ARBA" id="ARBA00022723"/>
    </source>
</evidence>
<dbReference type="CDD" id="cd16931">
    <property type="entry name" value="HATPase_MORC-like"/>
    <property type="match status" value="1"/>
</dbReference>
<comment type="similarity">
    <text evidence="4">Belongs to the cytochrome P450 family.</text>
</comment>
<proteinExistence type="inferred from homology"/>
<keyword evidence="24" id="KW-0456">Lyase</keyword>
<keyword evidence="15" id="KW-0276">Fatty acid metabolism</keyword>
<organism evidence="36 37">
    <name type="scientific">Saccoglossus kowalevskii</name>
    <name type="common">Acorn worm</name>
    <dbReference type="NCBI Taxonomy" id="10224"/>
    <lineage>
        <taxon>Eukaryota</taxon>
        <taxon>Metazoa</taxon>
        <taxon>Hemichordata</taxon>
        <taxon>Enteropneusta</taxon>
        <taxon>Harrimaniidae</taxon>
        <taxon>Saccoglossus</taxon>
    </lineage>
</organism>
<evidence type="ECO:0000256" key="11">
    <source>
        <dbReference type="ARBA" id="ARBA00022692"/>
    </source>
</evidence>
<accession>A0ABM0MF72</accession>
<dbReference type="SUPFAM" id="SSF48264">
    <property type="entry name" value="Cytochrome P450"/>
    <property type="match status" value="2"/>
</dbReference>
<feature type="coiled-coil region" evidence="33">
    <location>
        <begin position="1130"/>
        <end position="1182"/>
    </location>
</feature>
<dbReference type="InterPro" id="IPR036396">
    <property type="entry name" value="Cyt_P450_sf"/>
</dbReference>
<evidence type="ECO:0000256" key="4">
    <source>
        <dbReference type="ARBA" id="ARBA00010617"/>
    </source>
</evidence>
<protein>
    <recommendedName>
        <fullName evidence="30">Thromboxane-A synthase</fullName>
        <ecNumber evidence="6">4.2.1.152</ecNumber>
        <ecNumber evidence="29">5.3.99.5</ecNumber>
    </recommendedName>
    <alternativeName>
        <fullName evidence="31">Cytochrome P450 5A1</fullName>
    </alternativeName>
    <alternativeName>
        <fullName evidence="25">Hydroperoxy icosatetraenoate dehydratase</fullName>
    </alternativeName>
</protein>
<evidence type="ECO:0000256" key="21">
    <source>
        <dbReference type="ARBA" id="ARBA00023136"/>
    </source>
</evidence>
<evidence type="ECO:0000256" key="23">
    <source>
        <dbReference type="ARBA" id="ARBA00023235"/>
    </source>
</evidence>
<comment type="subcellular location">
    <subcellularLocation>
        <location evidence="3">Endoplasmic reticulum membrane</location>
        <topology evidence="3">Multi-pass membrane protein</topology>
    </subcellularLocation>
</comment>
<dbReference type="CDD" id="cd06121">
    <property type="entry name" value="cupin_YML079wp"/>
    <property type="match status" value="1"/>
</dbReference>
<keyword evidence="33" id="KW-0175">Coiled coil</keyword>
<keyword evidence="22" id="KW-0275">Fatty acid biosynthesis</keyword>
<evidence type="ECO:0000256" key="18">
    <source>
        <dbReference type="ARBA" id="ARBA00023002"/>
    </source>
</evidence>
<keyword evidence="12" id="KW-0479">Metal-binding</keyword>
<evidence type="ECO:0000256" key="3">
    <source>
        <dbReference type="ARBA" id="ARBA00004477"/>
    </source>
</evidence>
<evidence type="ECO:0000256" key="33">
    <source>
        <dbReference type="SAM" id="Coils"/>
    </source>
</evidence>
<dbReference type="RefSeq" id="XP_006818663.1">
    <property type="nucleotide sequence ID" value="XM_006818600.1"/>
</dbReference>
<dbReference type="PROSITE" id="PS00086">
    <property type="entry name" value="CYTOCHROME_P450"/>
    <property type="match status" value="1"/>
</dbReference>
<dbReference type="Pfam" id="PF07496">
    <property type="entry name" value="zf-CW"/>
    <property type="match status" value="1"/>
</dbReference>
<dbReference type="PANTHER" id="PTHR24302">
    <property type="entry name" value="CYTOCHROME P450 FAMILY 3"/>
    <property type="match status" value="1"/>
</dbReference>
<dbReference type="PANTHER" id="PTHR24302:SF47">
    <property type="entry name" value="CYTOCHROME P450"/>
    <property type="match status" value="1"/>
</dbReference>
<dbReference type="Gene3D" id="1.10.630.10">
    <property type="entry name" value="Cytochrome P450"/>
    <property type="match status" value="2"/>
</dbReference>
<evidence type="ECO:0000256" key="10">
    <source>
        <dbReference type="ARBA" id="ARBA00022617"/>
    </source>
</evidence>
<evidence type="ECO:0000256" key="19">
    <source>
        <dbReference type="ARBA" id="ARBA00023004"/>
    </source>
</evidence>
<keyword evidence="7" id="KW-0644">Prostaglandin metabolism</keyword>
<dbReference type="InterPro" id="IPR017972">
    <property type="entry name" value="Cyt_P450_CS"/>
</dbReference>
<dbReference type="Pfam" id="PF13589">
    <property type="entry name" value="HATPase_c_3"/>
    <property type="match status" value="1"/>
</dbReference>
<evidence type="ECO:0000256" key="31">
    <source>
        <dbReference type="ARBA" id="ARBA00042726"/>
    </source>
</evidence>
<feature type="coiled-coil region" evidence="33">
    <location>
        <begin position="921"/>
        <end position="1007"/>
    </location>
</feature>
<keyword evidence="18" id="KW-0560">Oxidoreductase</keyword>
<evidence type="ECO:0000256" key="16">
    <source>
        <dbReference type="ARBA" id="ARBA00022833"/>
    </source>
</evidence>
<dbReference type="InterPro" id="IPR011124">
    <property type="entry name" value="Znf_CW"/>
</dbReference>
<comment type="function">
    <text evidence="32">Catalyzes the conversion of prostaglandin H2 (PGH2) to thromboxane A2 (TXA2), a potent inducer of blood vessel constriction and platelet aggregation. Also cleaves PGH2 to 12-hydroxy-heptadecatrienoicacid (12-HHT) and malondialdehyde, which is known to act as a mediator of DNA damage. 12-HHT and malondialdehyde are formed stoichiometrically in the same amounts as TXA2. Additionally, displays dehydratase activity, toward (15S)-hydroperoxy-(5Z,8Z,11Z,13E)-eicosatetraenoate (15(S)-HPETE) producing 15-KETE and 15-HETE.</text>
</comment>
<dbReference type="GeneID" id="100378324"/>
<evidence type="ECO:0000256" key="26">
    <source>
        <dbReference type="ARBA" id="ARBA00036380"/>
    </source>
</evidence>
<keyword evidence="23" id="KW-0413">Isomerase</keyword>
<feature type="region of interest" description="Disordered" evidence="34">
    <location>
        <begin position="883"/>
        <end position="904"/>
    </location>
</feature>
<evidence type="ECO:0000256" key="28">
    <source>
        <dbReference type="ARBA" id="ARBA00036475"/>
    </source>
</evidence>
<keyword evidence="11" id="KW-0812">Transmembrane</keyword>
<comment type="catalytic activity">
    <reaction evidence="27">
        <text>prostaglandin H2 = (12S)-hydroxy-(5Z,8E,10E)-heptadecatrienoate + malonaldehyde</text>
        <dbReference type="Rhea" id="RHEA:48644"/>
        <dbReference type="ChEBI" id="CHEBI:57405"/>
        <dbReference type="ChEBI" id="CHEBI:90694"/>
        <dbReference type="ChEBI" id="CHEBI:566274"/>
    </reaction>
</comment>
<dbReference type="Pfam" id="PF00067">
    <property type="entry name" value="p450"/>
    <property type="match status" value="2"/>
</dbReference>
<dbReference type="EC" id="5.3.99.5" evidence="29"/>
<comment type="catalytic activity">
    <reaction evidence="26">
        <text>(15S)-hydroperoxy-(5Z,8Z,11Z,13E)-eicosatetraenoate + AH2 = (15S)-hydroxy-(5Z,8Z,11Z,13E)-eicosatetraenoate + A + H2O</text>
        <dbReference type="Rhea" id="RHEA:48856"/>
        <dbReference type="ChEBI" id="CHEBI:13193"/>
        <dbReference type="ChEBI" id="CHEBI:15377"/>
        <dbReference type="ChEBI" id="CHEBI:17499"/>
        <dbReference type="ChEBI" id="CHEBI:57409"/>
        <dbReference type="ChEBI" id="CHEBI:57446"/>
    </reaction>
    <physiologicalReaction direction="left-to-right" evidence="26">
        <dbReference type="Rhea" id="RHEA:48857"/>
    </physiologicalReaction>
</comment>
<gene>
    <name evidence="37" type="primary">LOC100378324</name>
</gene>
<evidence type="ECO:0000256" key="20">
    <source>
        <dbReference type="ARBA" id="ARBA00023098"/>
    </source>
</evidence>
<name>A0ABM0MF72_SACKO</name>
<dbReference type="SUPFAM" id="SSF55874">
    <property type="entry name" value="ATPase domain of HSP90 chaperone/DNA topoisomerase II/histidine kinase"/>
    <property type="match status" value="1"/>
</dbReference>
<keyword evidence="9" id="KW-0643">Prostaglandin biosynthesis</keyword>
<dbReference type="InterPro" id="IPR011051">
    <property type="entry name" value="RmlC_Cupin_sf"/>
</dbReference>
<evidence type="ECO:0000256" key="7">
    <source>
        <dbReference type="ARBA" id="ARBA00022501"/>
    </source>
</evidence>
<keyword evidence="10" id="KW-0349">Heme</keyword>
<evidence type="ECO:0000256" key="25">
    <source>
        <dbReference type="ARBA" id="ARBA00033404"/>
    </source>
</evidence>
<dbReference type="PRINTS" id="PR00463">
    <property type="entry name" value="EP450I"/>
</dbReference>
<comment type="catalytic activity">
    <reaction evidence="2">
        <text>a hydroperoxyeicosatetraenoate = an oxoeicosatetraenoate + H2O</text>
        <dbReference type="Rhea" id="RHEA:55556"/>
        <dbReference type="ChEBI" id="CHEBI:15377"/>
        <dbReference type="ChEBI" id="CHEBI:59720"/>
        <dbReference type="ChEBI" id="CHEBI:131859"/>
        <dbReference type="EC" id="4.2.1.152"/>
    </reaction>
    <physiologicalReaction direction="left-to-right" evidence="2">
        <dbReference type="Rhea" id="RHEA:55557"/>
    </physiologicalReaction>
</comment>
<dbReference type="EC" id="4.2.1.152" evidence="6"/>
<keyword evidence="17" id="KW-1133">Transmembrane helix</keyword>
<keyword evidence="20" id="KW-0443">Lipid metabolism</keyword>